<protein>
    <submittedName>
        <fullName evidence="2">Methyltransferase FkbM domain protein</fullName>
    </submittedName>
</protein>
<dbReference type="GO" id="GO:0032259">
    <property type="term" value="P:methylation"/>
    <property type="evidence" value="ECO:0007669"/>
    <property type="project" value="UniProtKB-KW"/>
</dbReference>
<keyword evidence="2" id="KW-0808">Transferase</keyword>
<dbReference type="EMBL" id="AKWD02000007">
    <property type="protein sequence ID" value="EMO55528.1"/>
    <property type="molecule type" value="Genomic_DNA"/>
</dbReference>
<dbReference type="NCBIfam" id="TIGR01444">
    <property type="entry name" value="fkbM_fam"/>
    <property type="match status" value="1"/>
</dbReference>
<dbReference type="AlphaFoldDB" id="M6W174"/>
<dbReference type="RefSeq" id="WP_002176731.1">
    <property type="nucleotide sequence ID" value="NZ_AKWD02000007.1"/>
</dbReference>
<dbReference type="PANTHER" id="PTHR34203:SF15">
    <property type="entry name" value="SLL1173 PROTEIN"/>
    <property type="match status" value="1"/>
</dbReference>
<feature type="domain" description="Methyltransferase FkbM" evidence="1">
    <location>
        <begin position="94"/>
        <end position="264"/>
    </location>
</feature>
<dbReference type="GO" id="GO:0008168">
    <property type="term" value="F:methyltransferase activity"/>
    <property type="evidence" value="ECO:0007669"/>
    <property type="project" value="UniProtKB-KW"/>
</dbReference>
<reference evidence="2 3" key="1">
    <citation type="submission" date="2013-01" db="EMBL/GenBank/DDBJ databases">
        <authorList>
            <person name="Harkins D.M."/>
            <person name="Durkin A.S."/>
            <person name="Brinkac L.M."/>
            <person name="Haft D.H."/>
            <person name="Selengut J.D."/>
            <person name="Sanka R."/>
            <person name="DePew J."/>
            <person name="Purushe J."/>
            <person name="Matthias M.A."/>
            <person name="Vinetz J.M."/>
            <person name="Sutton G.G."/>
            <person name="Nierman W.C."/>
            <person name="Fouts D.E."/>
        </authorList>
    </citation>
    <scope>NUCLEOTIDE SEQUENCE [LARGE SCALE GENOMIC DNA]</scope>
    <source>
        <strain evidence="2 3">HAI1536</strain>
    </source>
</reference>
<dbReference type="SUPFAM" id="SSF53335">
    <property type="entry name" value="S-adenosyl-L-methionine-dependent methyltransferases"/>
    <property type="match status" value="1"/>
</dbReference>
<dbReference type="Gene3D" id="3.40.50.150">
    <property type="entry name" value="Vaccinia Virus protein VP39"/>
    <property type="match status" value="1"/>
</dbReference>
<comment type="caution">
    <text evidence="2">The sequence shown here is derived from an EMBL/GenBank/DDBJ whole genome shotgun (WGS) entry which is preliminary data.</text>
</comment>
<evidence type="ECO:0000313" key="3">
    <source>
        <dbReference type="Proteomes" id="UP000012112"/>
    </source>
</evidence>
<dbReference type="Pfam" id="PF05050">
    <property type="entry name" value="Methyltransf_21"/>
    <property type="match status" value="1"/>
</dbReference>
<dbReference type="InterPro" id="IPR052514">
    <property type="entry name" value="SAM-dependent_MTase"/>
</dbReference>
<accession>M6W174</accession>
<dbReference type="STRING" id="28182.GCA_001568325_01659"/>
<sequence length="294" mass="33999">MYYRKLESIKMIELLKSLIRKFKILIKPNKIIKKVINLDLNSSFKSISIKTKEGKIKFFDFGSIAIWKAQTLLIQEPETIEWIDAFLNNSVFWDIGTNIGDYSIYAGNSNKNLKILAFEPSAVNFFLLNRNIFLNEMDQIISAYPIAFSDFNSLGYLHMNSDIPGGTMNIFSEKDIIKEAKIGGNFIQINCKQAMISYTIDSFIDLYKPPLPNYIKIDVDNFGDKIIKGGAKILSSPKLKSVSIKLNDNEIDYVNRVITIMQKASFYKFEKYQHETIFHKGSYSSFYNYIFYKK</sequence>
<organism evidence="2 3">
    <name type="scientific">Leptospira noguchii</name>
    <dbReference type="NCBI Taxonomy" id="28182"/>
    <lineage>
        <taxon>Bacteria</taxon>
        <taxon>Pseudomonadati</taxon>
        <taxon>Spirochaetota</taxon>
        <taxon>Spirochaetia</taxon>
        <taxon>Leptospirales</taxon>
        <taxon>Leptospiraceae</taxon>
        <taxon>Leptospira</taxon>
    </lineage>
</organism>
<evidence type="ECO:0000313" key="2">
    <source>
        <dbReference type="EMBL" id="EMO55528.1"/>
    </source>
</evidence>
<dbReference type="PANTHER" id="PTHR34203">
    <property type="entry name" value="METHYLTRANSFERASE, FKBM FAMILY PROTEIN"/>
    <property type="match status" value="1"/>
</dbReference>
<evidence type="ECO:0000259" key="1">
    <source>
        <dbReference type="Pfam" id="PF05050"/>
    </source>
</evidence>
<keyword evidence="2" id="KW-0489">Methyltransferase</keyword>
<dbReference type="InterPro" id="IPR006342">
    <property type="entry name" value="FkbM_mtfrase"/>
</dbReference>
<dbReference type="InterPro" id="IPR029063">
    <property type="entry name" value="SAM-dependent_MTases_sf"/>
</dbReference>
<name>M6W174_9LEPT</name>
<gene>
    <name evidence="2" type="ORF">LEP1GSC172_1416</name>
</gene>
<dbReference type="OrthoDB" id="7016221at2"/>
<proteinExistence type="predicted"/>
<dbReference type="Proteomes" id="UP000012112">
    <property type="component" value="Unassembled WGS sequence"/>
</dbReference>